<feature type="domain" description="Aminotransferase class I/classII large" evidence="4">
    <location>
        <begin position="22"/>
        <end position="140"/>
    </location>
</feature>
<dbReference type="SUPFAM" id="SSF53383">
    <property type="entry name" value="PLP-dependent transferases"/>
    <property type="match status" value="1"/>
</dbReference>
<dbReference type="Gene3D" id="3.40.640.10">
    <property type="entry name" value="Type I PLP-dependent aspartate aminotransferase-like (Major domain)"/>
    <property type="match status" value="1"/>
</dbReference>
<dbReference type="Pfam" id="PF13516">
    <property type="entry name" value="LRR_6"/>
    <property type="match status" value="2"/>
</dbReference>
<dbReference type="Gene3D" id="3.80.10.10">
    <property type="entry name" value="Ribonuclease Inhibitor"/>
    <property type="match status" value="1"/>
</dbReference>
<keyword evidence="3" id="KW-1133">Transmembrane helix</keyword>
<dbReference type="GO" id="GO:0006520">
    <property type="term" value="P:amino acid metabolic process"/>
    <property type="evidence" value="ECO:0007669"/>
    <property type="project" value="TreeGrafter"/>
</dbReference>
<dbReference type="AlphaFoldDB" id="A0A7J6MCG0"/>
<name>A0A7J6MCG0_PEROL</name>
<feature type="region of interest" description="Disordered" evidence="2">
    <location>
        <begin position="301"/>
        <end position="369"/>
    </location>
</feature>
<accession>A0A7J6MCG0</accession>
<evidence type="ECO:0000313" key="5">
    <source>
        <dbReference type="EMBL" id="KAF4669235.1"/>
    </source>
</evidence>
<dbReference type="PANTHER" id="PTHR43795:SF39">
    <property type="entry name" value="AMINOTRANSFERASE CLASS I_CLASSII DOMAIN-CONTAINING PROTEIN"/>
    <property type="match status" value="1"/>
</dbReference>
<evidence type="ECO:0000256" key="1">
    <source>
        <dbReference type="ARBA" id="ARBA00022898"/>
    </source>
</evidence>
<dbReference type="GO" id="GO:0030170">
    <property type="term" value="F:pyridoxal phosphate binding"/>
    <property type="evidence" value="ECO:0007669"/>
    <property type="project" value="InterPro"/>
</dbReference>
<feature type="compositionally biased region" description="Gly residues" evidence="2">
    <location>
        <begin position="332"/>
        <end position="342"/>
    </location>
</feature>
<dbReference type="EMBL" id="JABANN010000144">
    <property type="protein sequence ID" value="KAF4669235.1"/>
    <property type="molecule type" value="Genomic_DNA"/>
</dbReference>
<dbReference type="GO" id="GO:0008483">
    <property type="term" value="F:transaminase activity"/>
    <property type="evidence" value="ECO:0007669"/>
    <property type="project" value="TreeGrafter"/>
</dbReference>
<evidence type="ECO:0000256" key="2">
    <source>
        <dbReference type="SAM" id="MobiDB-lite"/>
    </source>
</evidence>
<dbReference type="InterPro" id="IPR015422">
    <property type="entry name" value="PyrdxlP-dep_Trfase_small"/>
</dbReference>
<evidence type="ECO:0000256" key="3">
    <source>
        <dbReference type="SAM" id="Phobius"/>
    </source>
</evidence>
<dbReference type="Proteomes" id="UP000572268">
    <property type="component" value="Unassembled WGS sequence"/>
</dbReference>
<dbReference type="SUPFAM" id="SSF52047">
    <property type="entry name" value="RNI-like"/>
    <property type="match status" value="1"/>
</dbReference>
<sequence>MNVPRQRDWKLIETVRDAAFKHYSGFSMVSPVAQEVCARMLNDEQWLAGFLQISRERLTSCKRILCDGLGKLNIPYFEPHAGLFLWCDLTEFIEPDDQDGLGLFNKLKSDPYRMVVSPGSSFFADKPGMMRFCYAWMSDGEEAWQICPAAAAAAVSPVLHRFTMTTIFSIIGLERFFAALFALSVFLTAILAGLDFAVTEAILGLSLVAVQRMFVQSETREDSVDARPTPTQLPAVCQRPRVSRLKKRGKTVGLETVGVTCAGIEPATASVACLPERVDRSVGTEDLPGLYECVDPVPTKQLSRAARRRQRRRERLHAASELGHDITEPCKGKGGALDGGGPSKVDEGYAPTPSTDLSVEEDKPSDESHARLAEVDTLTEQLLISEVGDGLDTDVTQEVSQGPPTPKGYIPAASHASSTSASYDARHKCMVGPPVGPPPYPPPEYQYVDPSQWHQAGYVFPWMPIPFVRISPLTPPGLSIPLQPELATRVRWVGEGELRIEMAGVWAGTKGKWKLVAISHWLKWLNDSYIEAWECPPLLDLDLSRNDLTDEEFVWIVEELDKSAAILRLRASYNQLTERCADTLARLFDISRQPITEFHLNGNYLGDEGVSAILTAATTTSRHRKASAIEGPPLWLRVDDNAVDHERELLSSIFRPGEYCGARTRGGSCTLETCAKGALIHLFNFAREKQQPPADSAL</sequence>
<protein>
    <recommendedName>
        <fullName evidence="4">Aminotransferase class I/classII large domain-containing protein</fullName>
    </recommendedName>
</protein>
<evidence type="ECO:0000259" key="4">
    <source>
        <dbReference type="Pfam" id="PF00155"/>
    </source>
</evidence>
<dbReference type="InterPro" id="IPR004839">
    <property type="entry name" value="Aminotransferase_I/II_large"/>
</dbReference>
<feature type="transmembrane region" description="Helical" evidence="3">
    <location>
        <begin position="176"/>
        <end position="198"/>
    </location>
</feature>
<feature type="compositionally biased region" description="Basic and acidic residues" evidence="2">
    <location>
        <begin position="316"/>
        <end position="331"/>
    </location>
</feature>
<evidence type="ECO:0000313" key="6">
    <source>
        <dbReference type="Proteomes" id="UP000572268"/>
    </source>
</evidence>
<dbReference type="Pfam" id="PF00155">
    <property type="entry name" value="Aminotran_1_2"/>
    <property type="match status" value="1"/>
</dbReference>
<feature type="compositionally biased region" description="Basic residues" evidence="2">
    <location>
        <begin position="305"/>
        <end position="315"/>
    </location>
</feature>
<dbReference type="PANTHER" id="PTHR43795">
    <property type="entry name" value="BIFUNCTIONAL ASPARTATE AMINOTRANSFERASE AND GLUTAMATE/ASPARTATE-PREPHENATE AMINOTRANSFERASE-RELATED"/>
    <property type="match status" value="1"/>
</dbReference>
<comment type="caution">
    <text evidence="5">The sequence shown here is derived from an EMBL/GenBank/DDBJ whole genome shotgun (WGS) entry which is preliminary data.</text>
</comment>
<dbReference type="InterPro" id="IPR032675">
    <property type="entry name" value="LRR_dom_sf"/>
</dbReference>
<reference evidence="5 6" key="1">
    <citation type="submission" date="2020-04" db="EMBL/GenBank/DDBJ databases">
        <title>Perkinsus olseni comparative genomics.</title>
        <authorList>
            <person name="Bogema D.R."/>
        </authorList>
    </citation>
    <scope>NUCLEOTIDE SEQUENCE [LARGE SCALE GENOMIC DNA]</scope>
    <source>
        <strain evidence="5">ATCC PRA-31</strain>
    </source>
</reference>
<dbReference type="InterPro" id="IPR050478">
    <property type="entry name" value="Ethylene_sulfur-biosynth"/>
</dbReference>
<keyword evidence="3" id="KW-0812">Transmembrane</keyword>
<dbReference type="Gene3D" id="3.90.1150.10">
    <property type="entry name" value="Aspartate Aminotransferase, domain 1"/>
    <property type="match status" value="1"/>
</dbReference>
<gene>
    <name evidence="5" type="ORF">FOL46_001561</name>
</gene>
<dbReference type="InterPro" id="IPR015424">
    <property type="entry name" value="PyrdxlP-dep_Trfase"/>
</dbReference>
<dbReference type="InterPro" id="IPR015421">
    <property type="entry name" value="PyrdxlP-dep_Trfase_major"/>
</dbReference>
<proteinExistence type="predicted"/>
<feature type="region of interest" description="Disordered" evidence="2">
    <location>
        <begin position="394"/>
        <end position="414"/>
    </location>
</feature>
<organism evidence="5 6">
    <name type="scientific">Perkinsus olseni</name>
    <name type="common">Perkinsus atlanticus</name>
    <dbReference type="NCBI Taxonomy" id="32597"/>
    <lineage>
        <taxon>Eukaryota</taxon>
        <taxon>Sar</taxon>
        <taxon>Alveolata</taxon>
        <taxon>Perkinsozoa</taxon>
        <taxon>Perkinsea</taxon>
        <taxon>Perkinsida</taxon>
        <taxon>Perkinsidae</taxon>
        <taxon>Perkinsus</taxon>
    </lineage>
</organism>
<keyword evidence="3" id="KW-0472">Membrane</keyword>
<dbReference type="InterPro" id="IPR001611">
    <property type="entry name" value="Leu-rich_rpt"/>
</dbReference>
<feature type="compositionally biased region" description="Basic and acidic residues" evidence="2">
    <location>
        <begin position="360"/>
        <end position="369"/>
    </location>
</feature>
<keyword evidence="1" id="KW-0663">Pyridoxal phosphate</keyword>